<dbReference type="SUPFAM" id="SSF56672">
    <property type="entry name" value="DNA/RNA polymerases"/>
    <property type="match status" value="1"/>
</dbReference>
<dbReference type="InterPro" id="IPR013103">
    <property type="entry name" value="RVT_2"/>
</dbReference>
<proteinExistence type="predicted"/>
<feature type="domain" description="Reverse transcriptase Ty1/copia-type" evidence="1">
    <location>
        <begin position="1"/>
        <end position="146"/>
    </location>
</feature>
<gene>
    <name evidence="2" type="primary">LOC107779459</name>
</gene>
<dbReference type="Pfam" id="PF07727">
    <property type="entry name" value="RVT_2"/>
    <property type="match status" value="1"/>
</dbReference>
<dbReference type="PANTHER" id="PTHR11439:SF455">
    <property type="entry name" value="RLK (RECEPTOR-LIKE PROTEIN KINASE) 8, PUTATIVE-RELATED"/>
    <property type="match status" value="1"/>
</dbReference>
<evidence type="ECO:0000259" key="1">
    <source>
        <dbReference type="Pfam" id="PF07727"/>
    </source>
</evidence>
<dbReference type="STRING" id="4097.A0A1S3YTS0"/>
<dbReference type="PANTHER" id="PTHR11439">
    <property type="entry name" value="GAG-POL-RELATED RETROTRANSPOSON"/>
    <property type="match status" value="1"/>
</dbReference>
<reference evidence="2" key="1">
    <citation type="submission" date="2025-08" db="UniProtKB">
        <authorList>
            <consortium name="RefSeq"/>
        </authorList>
    </citation>
    <scope>IDENTIFICATION</scope>
</reference>
<protein>
    <submittedName>
        <fullName evidence="2">Uncharacterized mitochondrial protein AtMg00810-like</fullName>
    </submittedName>
</protein>
<dbReference type="RefSeq" id="XP_016455380.1">
    <property type="nucleotide sequence ID" value="XM_016599894.1"/>
</dbReference>
<dbReference type="PaxDb" id="4097-A0A1S3YTS0"/>
<sequence>MTQPAGFVDPKFPNHVCKLHKALYGLKEAPRAWFEKLSTALLELGFLGSKSDSPLFIRKRSDHITFILVYVNELIVTGSSSSFILDLIRKLSNAFALKDLGNLHYFLGIEVSHARDGLILCQSKYIRDLLARAKMEGAKPIATPMLAGQQLSQHGNTTFHDHSLYRSLVGALQYITITRPDVSYTVNKLCQFMHNPMESHFQAMKILLRYLKGTIHLGLLLRPSSQLHINGFSDADWAGSPDDRRSTHGYCIYLGKNMVSWSSKKQKVVACSSTKAEYRALAAATAETTWLQHLLQELGVILPQLQSYGVITSPLPTLLPIQFFMLAQNILNWIFILFEKK</sequence>
<dbReference type="InterPro" id="IPR043502">
    <property type="entry name" value="DNA/RNA_pol_sf"/>
</dbReference>
<dbReference type="CDD" id="cd09272">
    <property type="entry name" value="RNase_HI_RT_Ty1"/>
    <property type="match status" value="1"/>
</dbReference>
<organism evidence="2">
    <name type="scientific">Nicotiana tabacum</name>
    <name type="common">Common tobacco</name>
    <dbReference type="NCBI Taxonomy" id="4097"/>
    <lineage>
        <taxon>Eukaryota</taxon>
        <taxon>Viridiplantae</taxon>
        <taxon>Streptophyta</taxon>
        <taxon>Embryophyta</taxon>
        <taxon>Tracheophyta</taxon>
        <taxon>Spermatophyta</taxon>
        <taxon>Magnoliopsida</taxon>
        <taxon>eudicotyledons</taxon>
        <taxon>Gunneridae</taxon>
        <taxon>Pentapetalae</taxon>
        <taxon>asterids</taxon>
        <taxon>lamiids</taxon>
        <taxon>Solanales</taxon>
        <taxon>Solanaceae</taxon>
        <taxon>Nicotianoideae</taxon>
        <taxon>Nicotianeae</taxon>
        <taxon>Nicotiana</taxon>
    </lineage>
</organism>
<dbReference type="OrthoDB" id="1931024at2759"/>
<name>A0A1S3YTS0_TOBAC</name>
<dbReference type="AlphaFoldDB" id="A0A1S3YTS0"/>
<dbReference type="KEGG" id="nta:107779459"/>
<dbReference type="OMA" id="VITEMIW"/>
<accession>A0A1S3YTS0</accession>
<evidence type="ECO:0000313" key="2">
    <source>
        <dbReference type="RefSeq" id="XP_016455380.1"/>
    </source>
</evidence>